<sequence>MPEFLSRVNEFLHHELEEEEHHGHMSFEEQEQHHDQMSFEEPAVKTSVKGRPKANIPHKWCYWEKYTVGSGRSHMSTSSPTYDDSREQRGWRTDFHSYQYRQSIPFFMVPFVRGYLDVRGDGNCGFRCVAGYIRNLEEDWPLVRTTIIQDLIKWPDLSDPSYYYNREQNIRRLR</sequence>
<reference evidence="1" key="1">
    <citation type="submission" date="2023-03" db="EMBL/GenBank/DDBJ databases">
        <authorList>
            <person name="Julca I."/>
        </authorList>
    </citation>
    <scope>NUCLEOTIDE SEQUENCE</scope>
</reference>
<dbReference type="Proteomes" id="UP001161247">
    <property type="component" value="Chromosome 2"/>
</dbReference>
<protein>
    <submittedName>
        <fullName evidence="1">OLC1v1033470C1</fullName>
    </submittedName>
</protein>
<gene>
    <name evidence="1" type="ORF">OLC1_LOCUS7706</name>
</gene>
<proteinExistence type="predicted"/>
<dbReference type="AlphaFoldDB" id="A0AAV1CN94"/>
<name>A0AAV1CN94_OLDCO</name>
<accession>A0AAV1CN94</accession>
<dbReference type="CDD" id="cd22744">
    <property type="entry name" value="OTU"/>
    <property type="match status" value="1"/>
</dbReference>
<organism evidence="1 2">
    <name type="scientific">Oldenlandia corymbosa var. corymbosa</name>
    <dbReference type="NCBI Taxonomy" id="529605"/>
    <lineage>
        <taxon>Eukaryota</taxon>
        <taxon>Viridiplantae</taxon>
        <taxon>Streptophyta</taxon>
        <taxon>Embryophyta</taxon>
        <taxon>Tracheophyta</taxon>
        <taxon>Spermatophyta</taxon>
        <taxon>Magnoliopsida</taxon>
        <taxon>eudicotyledons</taxon>
        <taxon>Gunneridae</taxon>
        <taxon>Pentapetalae</taxon>
        <taxon>asterids</taxon>
        <taxon>lamiids</taxon>
        <taxon>Gentianales</taxon>
        <taxon>Rubiaceae</taxon>
        <taxon>Rubioideae</taxon>
        <taxon>Spermacoceae</taxon>
        <taxon>Hedyotis-Oldenlandia complex</taxon>
        <taxon>Oldenlandia</taxon>
    </lineage>
</organism>
<evidence type="ECO:0000313" key="1">
    <source>
        <dbReference type="EMBL" id="CAI9097129.1"/>
    </source>
</evidence>
<dbReference type="EMBL" id="OX459119">
    <property type="protein sequence ID" value="CAI9097129.1"/>
    <property type="molecule type" value="Genomic_DNA"/>
</dbReference>
<keyword evidence="2" id="KW-1185">Reference proteome</keyword>
<evidence type="ECO:0000313" key="2">
    <source>
        <dbReference type="Proteomes" id="UP001161247"/>
    </source>
</evidence>